<dbReference type="Proteomes" id="UP000198431">
    <property type="component" value="Unassembled WGS sequence"/>
</dbReference>
<dbReference type="InterPro" id="IPR012341">
    <property type="entry name" value="6hp_glycosidase-like_sf"/>
</dbReference>
<name>A0AB36NWX1_9FLAO</name>
<dbReference type="GO" id="GO:0005975">
    <property type="term" value="P:carbohydrate metabolic process"/>
    <property type="evidence" value="ECO:0007669"/>
    <property type="project" value="InterPro"/>
</dbReference>
<reference evidence="2 5" key="1">
    <citation type="submission" date="2016-11" db="EMBL/GenBank/DDBJ databases">
        <title>Whole genomes of Flavobacteriaceae.</title>
        <authorList>
            <person name="Stine C."/>
            <person name="Li C."/>
            <person name="Tadesse D."/>
        </authorList>
    </citation>
    <scope>NUCLEOTIDE SEQUENCE [LARGE SCALE GENOMIC DNA]</scope>
    <source>
        <strain evidence="2 5">ATCC 19366</strain>
    </source>
</reference>
<sequence>MKTKIAGTALVLFDVININYRKSIIVLLLIFGSKIMAQTNENKALADNLKWSERTALTILNKYPKAWQIDGTEKPKWDYKMSLVLTAFEKLYQKTNDKKYFNYIKEYADEMIDSSGNIKKYDLKEYNIDYVNPGKLLFNLYYITKDDRYLKVIQQLRTQLETQPRTASGGFWHKQIYPNQMWIDGLYMAEPFYTQYTVTYENAKALDDVAKQFELVQNHLVDKKTGLVFQAWDESKQIGWANPETGTSPTIWGRGIGWYMMALVETLDYYPKTNPHYKVLVGYLNQISKNVLKYKSESGLWYQVTDKTELKDNFLESSSSAMIIYSLAKGADKGYLASNYKKIAQKSFDAFVKEFVKKGENGEVVISNVSSNVGLGGKPFRDGTNEYYIKSKTKDNSSPALAAFLLSATQLNK</sequence>
<comment type="caution">
    <text evidence="2">The sequence shown here is derived from an EMBL/GenBank/DDBJ whole genome shotgun (WGS) entry which is preliminary data.</text>
</comment>
<evidence type="ECO:0000313" key="3">
    <source>
        <dbReference type="EMBL" id="SHN16185.1"/>
    </source>
</evidence>
<evidence type="ECO:0000256" key="1">
    <source>
        <dbReference type="ARBA" id="ARBA00022801"/>
    </source>
</evidence>
<gene>
    <name evidence="2" type="ORF">B0A72_18105</name>
    <name evidence="3" type="ORF">SAMN05444387_4454</name>
</gene>
<evidence type="ECO:0000313" key="5">
    <source>
        <dbReference type="Proteomes" id="UP000198431"/>
    </source>
</evidence>
<dbReference type="GO" id="GO:0016787">
    <property type="term" value="F:hydrolase activity"/>
    <property type="evidence" value="ECO:0007669"/>
    <property type="project" value="UniProtKB-KW"/>
</dbReference>
<dbReference type="RefSeq" id="WP_073398064.1">
    <property type="nucleotide sequence ID" value="NZ_FRBX01000007.1"/>
</dbReference>
<dbReference type="AlphaFoldDB" id="A0AB36NWX1"/>
<organism evidence="2 5">
    <name type="scientific">Flavobacterium pectinovorum</name>
    <dbReference type="NCBI Taxonomy" id="29533"/>
    <lineage>
        <taxon>Bacteria</taxon>
        <taxon>Pseudomonadati</taxon>
        <taxon>Bacteroidota</taxon>
        <taxon>Flavobacteriia</taxon>
        <taxon>Flavobacteriales</taxon>
        <taxon>Flavobacteriaceae</taxon>
        <taxon>Flavobacterium</taxon>
    </lineage>
</organism>
<dbReference type="EMBL" id="MUHB01000018">
    <property type="protein sequence ID" value="OXB01954.1"/>
    <property type="molecule type" value="Genomic_DNA"/>
</dbReference>
<reference evidence="3 4" key="2">
    <citation type="submission" date="2016-11" db="EMBL/GenBank/DDBJ databases">
        <authorList>
            <person name="Varghese N."/>
            <person name="Submissions S."/>
        </authorList>
    </citation>
    <scope>NUCLEOTIDE SEQUENCE [LARGE SCALE GENOMIC DNA]</scope>
    <source>
        <strain evidence="3 4">DSM 6368</strain>
    </source>
</reference>
<dbReference type="InterPro" id="IPR008928">
    <property type="entry name" value="6-hairpin_glycosidase_sf"/>
</dbReference>
<protein>
    <submittedName>
        <fullName evidence="2">Glycosyl hydrolase family 88</fullName>
    </submittedName>
    <submittedName>
        <fullName evidence="3">Unsaturated rhamnogalacturonyl hydrolase</fullName>
    </submittedName>
</protein>
<dbReference type="Pfam" id="PF07470">
    <property type="entry name" value="Glyco_hydro_88"/>
    <property type="match status" value="1"/>
</dbReference>
<dbReference type="PANTHER" id="PTHR33886">
    <property type="entry name" value="UNSATURATED RHAMNOGALACTURONAN HYDROLASE (EUROFUNG)"/>
    <property type="match status" value="1"/>
</dbReference>
<dbReference type="Proteomes" id="UP000184216">
    <property type="component" value="Unassembled WGS sequence"/>
</dbReference>
<dbReference type="Gene3D" id="1.50.10.10">
    <property type="match status" value="1"/>
</dbReference>
<accession>A0AB36NWX1</accession>
<dbReference type="InterPro" id="IPR052043">
    <property type="entry name" value="PolySaccharide_Degr_Enz"/>
</dbReference>
<evidence type="ECO:0000313" key="2">
    <source>
        <dbReference type="EMBL" id="OXB01954.1"/>
    </source>
</evidence>
<keyword evidence="1 2" id="KW-0378">Hydrolase</keyword>
<dbReference type="PANTHER" id="PTHR33886:SF8">
    <property type="entry name" value="UNSATURATED RHAMNOGALACTURONAN HYDROLASE (EUROFUNG)"/>
    <property type="match status" value="1"/>
</dbReference>
<dbReference type="EMBL" id="FRBX01000007">
    <property type="protein sequence ID" value="SHN16185.1"/>
    <property type="molecule type" value="Genomic_DNA"/>
</dbReference>
<proteinExistence type="predicted"/>
<keyword evidence="4" id="KW-1185">Reference proteome</keyword>
<dbReference type="InterPro" id="IPR010905">
    <property type="entry name" value="Glyco_hydro_88"/>
</dbReference>
<dbReference type="SUPFAM" id="SSF48208">
    <property type="entry name" value="Six-hairpin glycosidases"/>
    <property type="match status" value="1"/>
</dbReference>
<evidence type="ECO:0000313" key="4">
    <source>
        <dbReference type="Proteomes" id="UP000184216"/>
    </source>
</evidence>